<accession>A0A0E9PF52</accession>
<protein>
    <submittedName>
        <fullName evidence="1">Uncharacterized protein</fullName>
    </submittedName>
</protein>
<proteinExistence type="predicted"/>
<reference evidence="1" key="2">
    <citation type="journal article" date="2015" name="Fish Shellfish Immunol.">
        <title>Early steps in the European eel (Anguilla anguilla)-Vibrio vulnificus interaction in the gills: Role of the RtxA13 toxin.</title>
        <authorList>
            <person name="Callol A."/>
            <person name="Pajuelo D."/>
            <person name="Ebbesson L."/>
            <person name="Teles M."/>
            <person name="MacKenzie S."/>
            <person name="Amaro C."/>
        </authorList>
    </citation>
    <scope>NUCLEOTIDE SEQUENCE</scope>
</reference>
<dbReference type="EMBL" id="GBXM01105398">
    <property type="protein sequence ID" value="JAH03179.1"/>
    <property type="molecule type" value="Transcribed_RNA"/>
</dbReference>
<name>A0A0E9PF52_ANGAN</name>
<sequence length="34" mass="4044">MSKNTALLHRSQVHVQLHFSLHFSNWPNFSPIRI</sequence>
<reference evidence="1" key="1">
    <citation type="submission" date="2014-11" db="EMBL/GenBank/DDBJ databases">
        <authorList>
            <person name="Amaro Gonzalez C."/>
        </authorList>
    </citation>
    <scope>NUCLEOTIDE SEQUENCE</scope>
</reference>
<dbReference type="AlphaFoldDB" id="A0A0E9PF52"/>
<evidence type="ECO:0000313" key="1">
    <source>
        <dbReference type="EMBL" id="JAH03179.1"/>
    </source>
</evidence>
<organism evidence="1">
    <name type="scientific">Anguilla anguilla</name>
    <name type="common">European freshwater eel</name>
    <name type="synonym">Muraena anguilla</name>
    <dbReference type="NCBI Taxonomy" id="7936"/>
    <lineage>
        <taxon>Eukaryota</taxon>
        <taxon>Metazoa</taxon>
        <taxon>Chordata</taxon>
        <taxon>Craniata</taxon>
        <taxon>Vertebrata</taxon>
        <taxon>Euteleostomi</taxon>
        <taxon>Actinopterygii</taxon>
        <taxon>Neopterygii</taxon>
        <taxon>Teleostei</taxon>
        <taxon>Anguilliformes</taxon>
        <taxon>Anguillidae</taxon>
        <taxon>Anguilla</taxon>
    </lineage>
</organism>